<sequence>MNFRFGSLLGITVASLGLFGVTQAQASSYYNTTRLVRVTKTTKISRVSVKQKYKRVKTFTLHKGDYVYTKHTNRYAWGITTAKTYHWNAKYQYCTYKVASSNHSWFSVPKTISFDSTKHYVESSKSYSPSWTDSSWGNSTINIDGINVYTVRKYKSYDGHNINGIVRIHYIIKAGRDISAFPGLGTLTTNTGIQVEAEDYTEGIDGDINSGVTKSGYVYYEIPDLKSAKAITTFRLQWDMSYETNDDSDENWYKTFDISL</sequence>
<keyword evidence="1" id="KW-0732">Signal</keyword>
<evidence type="ECO:0008006" key="4">
    <source>
        <dbReference type="Google" id="ProtNLM"/>
    </source>
</evidence>
<dbReference type="PATRIC" id="fig|1423733.4.peg.665"/>
<dbReference type="EMBL" id="AYYR01000013">
    <property type="protein sequence ID" value="KRM77394.1"/>
    <property type="molecule type" value="Genomic_DNA"/>
</dbReference>
<comment type="caution">
    <text evidence="2">The sequence shown here is derived from an EMBL/GenBank/DDBJ whole genome shotgun (WGS) entry which is preliminary data.</text>
</comment>
<feature type="chain" id="PRO_5006415363" description="Surface layer protein A domain-containing protein" evidence="1">
    <location>
        <begin position="27"/>
        <end position="260"/>
    </location>
</feature>
<dbReference type="RefSeq" id="WP_056996259.1">
    <property type="nucleotide sequence ID" value="NZ_AYYR01000013.1"/>
</dbReference>
<dbReference type="AlphaFoldDB" id="A0A0R2BG77"/>
<protein>
    <recommendedName>
        <fullName evidence="4">Surface layer protein A domain-containing protein</fullName>
    </recommendedName>
</protein>
<feature type="signal peptide" evidence="1">
    <location>
        <begin position="1"/>
        <end position="26"/>
    </location>
</feature>
<proteinExistence type="predicted"/>
<organism evidence="2 3">
    <name type="scientific">Secundilactobacillus collinoides DSM 20515 = JCM 1123</name>
    <dbReference type="NCBI Taxonomy" id="1423733"/>
    <lineage>
        <taxon>Bacteria</taxon>
        <taxon>Bacillati</taxon>
        <taxon>Bacillota</taxon>
        <taxon>Bacilli</taxon>
        <taxon>Lactobacillales</taxon>
        <taxon>Lactobacillaceae</taxon>
        <taxon>Secundilactobacillus</taxon>
    </lineage>
</organism>
<evidence type="ECO:0000313" key="3">
    <source>
        <dbReference type="Proteomes" id="UP000051845"/>
    </source>
</evidence>
<accession>A0A0R2BG77</accession>
<name>A0A0R2BG77_SECCO</name>
<gene>
    <name evidence="2" type="ORF">FC82_GL000643</name>
</gene>
<evidence type="ECO:0000313" key="2">
    <source>
        <dbReference type="EMBL" id="KRM77394.1"/>
    </source>
</evidence>
<evidence type="ECO:0000256" key="1">
    <source>
        <dbReference type="SAM" id="SignalP"/>
    </source>
</evidence>
<reference evidence="2 3" key="1">
    <citation type="journal article" date="2015" name="Genome Announc.">
        <title>Expanding the biotechnology potential of lactobacilli through comparative genomics of 213 strains and associated genera.</title>
        <authorList>
            <person name="Sun Z."/>
            <person name="Harris H.M."/>
            <person name="McCann A."/>
            <person name="Guo C."/>
            <person name="Argimon S."/>
            <person name="Zhang W."/>
            <person name="Yang X."/>
            <person name="Jeffery I.B."/>
            <person name="Cooney J.C."/>
            <person name="Kagawa T.F."/>
            <person name="Liu W."/>
            <person name="Song Y."/>
            <person name="Salvetti E."/>
            <person name="Wrobel A."/>
            <person name="Rasinkangas P."/>
            <person name="Parkhill J."/>
            <person name="Rea M.C."/>
            <person name="O'Sullivan O."/>
            <person name="Ritari J."/>
            <person name="Douillard F.P."/>
            <person name="Paul Ross R."/>
            <person name="Yang R."/>
            <person name="Briner A.E."/>
            <person name="Felis G.E."/>
            <person name="de Vos W.M."/>
            <person name="Barrangou R."/>
            <person name="Klaenhammer T.R."/>
            <person name="Caufield P.W."/>
            <person name="Cui Y."/>
            <person name="Zhang H."/>
            <person name="O'Toole P.W."/>
        </authorList>
    </citation>
    <scope>NUCLEOTIDE SEQUENCE [LARGE SCALE GENOMIC DNA]</scope>
    <source>
        <strain evidence="2 3">DSM 20515</strain>
    </source>
</reference>
<dbReference type="Proteomes" id="UP000051845">
    <property type="component" value="Unassembled WGS sequence"/>
</dbReference>